<evidence type="ECO:0000313" key="2">
    <source>
        <dbReference type="Proteomes" id="UP000325902"/>
    </source>
</evidence>
<dbReference type="CDD" id="cd02603">
    <property type="entry name" value="HAD_sEH-N_like"/>
    <property type="match status" value="1"/>
</dbReference>
<name>A0A5N5DJC7_9PEZI</name>
<dbReference type="Gene3D" id="1.10.150.240">
    <property type="entry name" value="Putative phosphatase, domain 2"/>
    <property type="match status" value="1"/>
</dbReference>
<dbReference type="AlphaFoldDB" id="A0A5N5DJC7"/>
<dbReference type="NCBIfam" id="TIGR01509">
    <property type="entry name" value="HAD-SF-IA-v3"/>
    <property type="match status" value="1"/>
</dbReference>
<dbReference type="PANTHER" id="PTHR43611">
    <property type="entry name" value="ALPHA-D-GLUCOSE 1-PHOSPHATE PHOSPHATASE"/>
    <property type="match status" value="1"/>
</dbReference>
<dbReference type="SUPFAM" id="SSF56784">
    <property type="entry name" value="HAD-like"/>
    <property type="match status" value="1"/>
</dbReference>
<dbReference type="GO" id="GO:0016791">
    <property type="term" value="F:phosphatase activity"/>
    <property type="evidence" value="ECO:0007669"/>
    <property type="project" value="UniProtKB-ARBA"/>
</dbReference>
<evidence type="ECO:0000313" key="1">
    <source>
        <dbReference type="EMBL" id="KAB2577670.1"/>
    </source>
</evidence>
<dbReference type="OrthoDB" id="2012566at2759"/>
<gene>
    <name evidence="1" type="primary">yihX</name>
    <name evidence="1" type="ORF">DBV05_g3723</name>
</gene>
<proteinExistence type="predicted"/>
<protein>
    <submittedName>
        <fullName evidence="1">Alpha-D-glucose 1-phosphate phosphatase YihX</fullName>
    </submittedName>
</protein>
<dbReference type="InterPro" id="IPR023198">
    <property type="entry name" value="PGP-like_dom2"/>
</dbReference>
<dbReference type="Gene3D" id="3.40.50.1000">
    <property type="entry name" value="HAD superfamily/HAD-like"/>
    <property type="match status" value="1"/>
</dbReference>
<dbReference type="SFLD" id="SFLDS00003">
    <property type="entry name" value="Haloacid_Dehalogenase"/>
    <property type="match status" value="1"/>
</dbReference>
<accession>A0A5N5DJC7</accession>
<dbReference type="PANTHER" id="PTHR43611:SF3">
    <property type="entry name" value="FLAVIN MONONUCLEOTIDE HYDROLASE 1, CHLOROPLATIC"/>
    <property type="match status" value="1"/>
</dbReference>
<dbReference type="InterPro" id="IPR006439">
    <property type="entry name" value="HAD-SF_hydro_IA"/>
</dbReference>
<dbReference type="EMBL" id="VCHE01000016">
    <property type="protein sequence ID" value="KAB2577670.1"/>
    <property type="molecule type" value="Genomic_DNA"/>
</dbReference>
<dbReference type="Proteomes" id="UP000325902">
    <property type="component" value="Unassembled WGS sequence"/>
</dbReference>
<dbReference type="Pfam" id="PF00702">
    <property type="entry name" value="Hydrolase"/>
    <property type="match status" value="1"/>
</dbReference>
<dbReference type="SFLD" id="SFLDG01129">
    <property type="entry name" value="C1.5:_HAD__Beta-PGM__Phosphata"/>
    <property type="match status" value="1"/>
</dbReference>
<keyword evidence="2" id="KW-1185">Reference proteome</keyword>
<dbReference type="InterPro" id="IPR036412">
    <property type="entry name" value="HAD-like_sf"/>
</dbReference>
<organism evidence="1 2">
    <name type="scientific">Lasiodiplodia theobromae</name>
    <dbReference type="NCBI Taxonomy" id="45133"/>
    <lineage>
        <taxon>Eukaryota</taxon>
        <taxon>Fungi</taxon>
        <taxon>Dikarya</taxon>
        <taxon>Ascomycota</taxon>
        <taxon>Pezizomycotina</taxon>
        <taxon>Dothideomycetes</taxon>
        <taxon>Dothideomycetes incertae sedis</taxon>
        <taxon>Botryosphaeriales</taxon>
        <taxon>Botryosphaeriaceae</taxon>
        <taxon>Lasiodiplodia</taxon>
    </lineage>
</organism>
<reference evidence="1 2" key="1">
    <citation type="journal article" date="2019" name="Sci. Rep.">
        <title>A multi-omics analysis of the grapevine pathogen Lasiodiplodia theobromae reveals that temperature affects the expression of virulence- and pathogenicity-related genes.</title>
        <authorList>
            <person name="Felix C."/>
            <person name="Meneses R."/>
            <person name="Goncalves M.F.M."/>
            <person name="Tilleman L."/>
            <person name="Duarte A.S."/>
            <person name="Jorrin-Novo J.V."/>
            <person name="Van de Peer Y."/>
            <person name="Deforce D."/>
            <person name="Van Nieuwerburgh F."/>
            <person name="Esteves A.C."/>
            <person name="Alves A."/>
        </authorList>
    </citation>
    <scope>NUCLEOTIDE SEQUENCE [LARGE SCALE GENOMIC DNA]</scope>
    <source>
        <strain evidence="1 2">LA-SOL3</strain>
    </source>
</reference>
<comment type="caution">
    <text evidence="1">The sequence shown here is derived from an EMBL/GenBank/DDBJ whole genome shotgun (WGS) entry which is preliminary data.</text>
</comment>
<dbReference type="InterPro" id="IPR023214">
    <property type="entry name" value="HAD_sf"/>
</dbReference>
<sequence>MAEAPIKTIIFDIGDVLCSWAPPRTPTVDPKLFKEFHNSQTWYEYDCGKIGEDECFARLAAQGGVSAADVAVAFDLARNSLEQNDGVVAAIRELRAAHPSLRVYAMSNISRPDWEFLRRRPFGWDVFDRIFTSCEAGMRKPELRFYHHVLKEAETVPHEAVFVDDQTDNIVAAQSLGFRETILFDDAANVRRKLLNLLDNPAQRGREWISGNFEKVCSETERGDTIHDNFSQLLTYEAMKDTSLLNLKHFDRTWNYFAAPSGGSQATFDDVDTTSYAFNVLPLDNSVAHSIMDDMISSEQLTVDGIVKVYFGKPNNRTDPAVCVNVVRMYYKFGRGNESALQPTKDWIQNVLFFRGYTNGTRYYHQPDVYLYFFARLLVENPKSDMFRNTAALLRERLKERVNIPADSLGLAMRVLACHYMGIQDEMDLRRLLSMQQEDGSFGLGWLCNYGTTQLKVGNRMLTTALAVAAVEAVAGSGWMTKQRTERDNVKMMQQSGTRILAQYDNMISV</sequence>